<feature type="transmembrane region" description="Helical" evidence="7">
    <location>
        <begin position="423"/>
        <end position="445"/>
    </location>
</feature>
<feature type="region of interest" description="Disordered" evidence="6">
    <location>
        <begin position="569"/>
        <end position="590"/>
    </location>
</feature>
<dbReference type="InterPro" id="IPR000109">
    <property type="entry name" value="POT_fam"/>
</dbReference>
<comment type="similarity">
    <text evidence="2">Belongs to the major facilitator superfamily. Proton-dependent oligopeptide transporter (POT/PTR) (TC 2.A.17) family.</text>
</comment>
<feature type="compositionally biased region" description="Low complexity" evidence="6">
    <location>
        <begin position="26"/>
        <end position="53"/>
    </location>
</feature>
<feature type="transmembrane region" description="Helical" evidence="7">
    <location>
        <begin position="183"/>
        <end position="207"/>
    </location>
</feature>
<evidence type="ECO:0000256" key="5">
    <source>
        <dbReference type="ARBA" id="ARBA00023136"/>
    </source>
</evidence>
<feature type="transmembrane region" description="Helical" evidence="7">
    <location>
        <begin position="266"/>
        <end position="287"/>
    </location>
</feature>
<keyword evidence="5 7" id="KW-0472">Membrane</keyword>
<dbReference type="GO" id="GO:0022857">
    <property type="term" value="F:transmembrane transporter activity"/>
    <property type="evidence" value="ECO:0007669"/>
    <property type="project" value="InterPro"/>
</dbReference>
<organism evidence="8 9">
    <name type="scientific">Aulographum hederae CBS 113979</name>
    <dbReference type="NCBI Taxonomy" id="1176131"/>
    <lineage>
        <taxon>Eukaryota</taxon>
        <taxon>Fungi</taxon>
        <taxon>Dikarya</taxon>
        <taxon>Ascomycota</taxon>
        <taxon>Pezizomycotina</taxon>
        <taxon>Dothideomycetes</taxon>
        <taxon>Pleosporomycetidae</taxon>
        <taxon>Aulographales</taxon>
        <taxon>Aulographaceae</taxon>
    </lineage>
</organism>
<comment type="subcellular location">
    <subcellularLocation>
        <location evidence="1">Membrane</location>
        <topology evidence="1">Multi-pass membrane protein</topology>
    </subcellularLocation>
</comment>
<evidence type="ECO:0000313" key="9">
    <source>
        <dbReference type="Proteomes" id="UP000800041"/>
    </source>
</evidence>
<dbReference type="InterPro" id="IPR036259">
    <property type="entry name" value="MFS_trans_sf"/>
</dbReference>
<dbReference type="OrthoDB" id="8904098at2759"/>
<feature type="transmembrane region" description="Helical" evidence="7">
    <location>
        <begin position="346"/>
        <end position="368"/>
    </location>
</feature>
<dbReference type="EMBL" id="ML977169">
    <property type="protein sequence ID" value="KAF1984275.1"/>
    <property type="molecule type" value="Genomic_DNA"/>
</dbReference>
<evidence type="ECO:0000256" key="7">
    <source>
        <dbReference type="SAM" id="Phobius"/>
    </source>
</evidence>
<keyword evidence="4 7" id="KW-1133">Transmembrane helix</keyword>
<feature type="region of interest" description="Disordered" evidence="6">
    <location>
        <begin position="1"/>
        <end position="64"/>
    </location>
</feature>
<name>A0A6G1GTM2_9PEZI</name>
<dbReference type="Proteomes" id="UP000800041">
    <property type="component" value="Unassembled WGS sequence"/>
</dbReference>
<feature type="transmembrane region" description="Helical" evidence="7">
    <location>
        <begin position="508"/>
        <end position="528"/>
    </location>
</feature>
<sequence length="590" mass="64603">MEKENRISQSSHHSTTSPSLPPTPPNDQTYPPEKSIITTTNDPTSSPSTTPLPREATPSELSTHPHITAPIPLSAWLVILAGAFERATYFGIIAPWQNYMQNPRSLDRNVPPGALGLGQSTATNVSNAFFLFSYLTPMLFACVSDMWLGRYRTLMVGLGIYMLGCIILLCTSLPVALDHGAGIGGLVAAMILIGLGVGAVKAIYFPFLGDQYVQKKPQLVRQKNGELAIVDGTRTLQLIYNLYFWFTNVAALSTIATTFLEKEYDFWTAYLLCTACLLVTIVVLLVCSGKLVKLTPKGNNLPMATKVLVCASKNGFKLNHAKASYQQEHKNKRVLWSDGFIDELKLGLLACRVIFSYLLFYLCINQIFNNLVSQAGQMELHGIPNDMIQSFSGVACVIFGPIIQAMYSFLAKRRIAFGPIARISAAFFFCGAGMAYAAGIQKLIYTSGPCYDQPFACEASDGKPNDVNVWVQVPIYFILAVAEIFGFVTASEYAYSKSPQDMKTIVQAISQLTACLGSALGMALSPVAKDPYLVTLYACLAATMGVATAVFWWIFRRYDKIDEELNQSNLKSSEDRDHLNTPSDDSVPGS</sequence>
<accession>A0A6G1GTM2</accession>
<evidence type="ECO:0000256" key="3">
    <source>
        <dbReference type="ARBA" id="ARBA00022692"/>
    </source>
</evidence>
<protein>
    <submittedName>
        <fullName evidence="8">Oligopeptide transporter</fullName>
    </submittedName>
</protein>
<reference evidence="8" key="1">
    <citation type="journal article" date="2020" name="Stud. Mycol.">
        <title>101 Dothideomycetes genomes: a test case for predicting lifestyles and emergence of pathogens.</title>
        <authorList>
            <person name="Haridas S."/>
            <person name="Albert R."/>
            <person name="Binder M."/>
            <person name="Bloem J."/>
            <person name="Labutti K."/>
            <person name="Salamov A."/>
            <person name="Andreopoulos B."/>
            <person name="Baker S."/>
            <person name="Barry K."/>
            <person name="Bills G."/>
            <person name="Bluhm B."/>
            <person name="Cannon C."/>
            <person name="Castanera R."/>
            <person name="Culley D."/>
            <person name="Daum C."/>
            <person name="Ezra D."/>
            <person name="Gonzalez J."/>
            <person name="Henrissat B."/>
            <person name="Kuo A."/>
            <person name="Liang C."/>
            <person name="Lipzen A."/>
            <person name="Lutzoni F."/>
            <person name="Magnuson J."/>
            <person name="Mondo S."/>
            <person name="Nolan M."/>
            <person name="Ohm R."/>
            <person name="Pangilinan J."/>
            <person name="Park H.-J."/>
            <person name="Ramirez L."/>
            <person name="Alfaro M."/>
            <person name="Sun H."/>
            <person name="Tritt A."/>
            <person name="Yoshinaga Y."/>
            <person name="Zwiers L.-H."/>
            <person name="Turgeon B."/>
            <person name="Goodwin S."/>
            <person name="Spatafora J."/>
            <person name="Crous P."/>
            <person name="Grigoriev I."/>
        </authorList>
    </citation>
    <scope>NUCLEOTIDE SEQUENCE</scope>
    <source>
        <strain evidence="8">CBS 113979</strain>
    </source>
</reference>
<feature type="transmembrane region" description="Helical" evidence="7">
    <location>
        <begin position="242"/>
        <end position="260"/>
    </location>
</feature>
<evidence type="ECO:0000256" key="4">
    <source>
        <dbReference type="ARBA" id="ARBA00022989"/>
    </source>
</evidence>
<dbReference type="PANTHER" id="PTHR11654">
    <property type="entry name" value="OLIGOPEPTIDE TRANSPORTER-RELATED"/>
    <property type="match status" value="1"/>
</dbReference>
<dbReference type="Pfam" id="PF00854">
    <property type="entry name" value="PTR2"/>
    <property type="match status" value="1"/>
</dbReference>
<dbReference type="Gene3D" id="1.20.1250.20">
    <property type="entry name" value="MFS general substrate transporter like domains"/>
    <property type="match status" value="1"/>
</dbReference>
<dbReference type="SUPFAM" id="SSF103473">
    <property type="entry name" value="MFS general substrate transporter"/>
    <property type="match status" value="1"/>
</dbReference>
<evidence type="ECO:0000313" key="8">
    <source>
        <dbReference type="EMBL" id="KAF1984275.1"/>
    </source>
</evidence>
<gene>
    <name evidence="8" type="ORF">K402DRAFT_423082</name>
</gene>
<feature type="transmembrane region" description="Helical" evidence="7">
    <location>
        <begin position="534"/>
        <end position="555"/>
    </location>
</feature>
<keyword evidence="9" id="KW-1185">Reference proteome</keyword>
<dbReference type="GO" id="GO:0016020">
    <property type="term" value="C:membrane"/>
    <property type="evidence" value="ECO:0007669"/>
    <property type="project" value="UniProtKB-SubCell"/>
</dbReference>
<dbReference type="AlphaFoldDB" id="A0A6G1GTM2"/>
<evidence type="ECO:0000256" key="2">
    <source>
        <dbReference type="ARBA" id="ARBA00005982"/>
    </source>
</evidence>
<feature type="transmembrane region" description="Helical" evidence="7">
    <location>
        <begin position="155"/>
        <end position="177"/>
    </location>
</feature>
<feature type="transmembrane region" description="Helical" evidence="7">
    <location>
        <begin position="388"/>
        <end position="411"/>
    </location>
</feature>
<proteinExistence type="inferred from homology"/>
<feature type="transmembrane region" description="Helical" evidence="7">
    <location>
        <begin position="475"/>
        <end position="496"/>
    </location>
</feature>
<evidence type="ECO:0000256" key="1">
    <source>
        <dbReference type="ARBA" id="ARBA00004141"/>
    </source>
</evidence>
<keyword evidence="3 7" id="KW-0812">Transmembrane</keyword>
<feature type="compositionally biased region" description="Polar residues" evidence="6">
    <location>
        <begin position="580"/>
        <end position="590"/>
    </location>
</feature>
<evidence type="ECO:0000256" key="6">
    <source>
        <dbReference type="SAM" id="MobiDB-lite"/>
    </source>
</evidence>